<protein>
    <submittedName>
        <fullName evidence="1">Uncharacterized protein</fullName>
    </submittedName>
</protein>
<dbReference type="Proteomes" id="UP001239111">
    <property type="component" value="Chromosome 2"/>
</dbReference>
<evidence type="ECO:0000313" key="2">
    <source>
        <dbReference type="Proteomes" id="UP001239111"/>
    </source>
</evidence>
<name>A0ACC2P1B3_9HYME</name>
<organism evidence="1 2">
    <name type="scientific">Eretmocerus hayati</name>
    <dbReference type="NCBI Taxonomy" id="131215"/>
    <lineage>
        <taxon>Eukaryota</taxon>
        <taxon>Metazoa</taxon>
        <taxon>Ecdysozoa</taxon>
        <taxon>Arthropoda</taxon>
        <taxon>Hexapoda</taxon>
        <taxon>Insecta</taxon>
        <taxon>Pterygota</taxon>
        <taxon>Neoptera</taxon>
        <taxon>Endopterygota</taxon>
        <taxon>Hymenoptera</taxon>
        <taxon>Apocrita</taxon>
        <taxon>Proctotrupomorpha</taxon>
        <taxon>Chalcidoidea</taxon>
        <taxon>Aphelinidae</taxon>
        <taxon>Aphelininae</taxon>
        <taxon>Eretmocerus</taxon>
    </lineage>
</organism>
<accession>A0ACC2P1B3</accession>
<gene>
    <name evidence="1" type="ORF">QAD02_013136</name>
</gene>
<proteinExistence type="predicted"/>
<comment type="caution">
    <text evidence="1">The sequence shown here is derived from an EMBL/GenBank/DDBJ whole genome shotgun (WGS) entry which is preliminary data.</text>
</comment>
<dbReference type="EMBL" id="CM056742">
    <property type="protein sequence ID" value="KAJ8677349.1"/>
    <property type="molecule type" value="Genomic_DNA"/>
</dbReference>
<keyword evidence="2" id="KW-1185">Reference proteome</keyword>
<sequence>MACKLQHQFLHRYMKTSSSESWLRLLQQRQIFPRELRVQPLSPWPAEVSADKLRLLQLCLVPARIFPSKLLRPPWFRQAGLKLTRQSHESHTSSATSFSLIDFQQRITASTAQIAPNSPVRALVSSTVSAAGQSFHVRAPAFTAVPGASRNFFPLSSTATAVSTGRFEFGLLNPTSETGLRRSSSSSQLPHAIGRMASTAVTATNVPAHTLVSGSVSVAGQCSRAQASAFTVGPAASTNSVPHAPTVTVCSTGRVNIGSQDPTLKSGPKKSLDFCQLHNFKARALAQTATATEILHAQAPGTATVWTVSKSFCAQASALTTESAASTEFFPLAPMTPVATTDRIECGLQNPTLETFLKKSLNFSQLPRSIDVSEIASQFQSWSMSLFSARKSRHVISI</sequence>
<evidence type="ECO:0000313" key="1">
    <source>
        <dbReference type="EMBL" id="KAJ8677349.1"/>
    </source>
</evidence>
<reference evidence="1" key="1">
    <citation type="submission" date="2023-04" db="EMBL/GenBank/DDBJ databases">
        <title>A chromosome-level genome assembly of the parasitoid wasp Eretmocerus hayati.</title>
        <authorList>
            <person name="Zhong Y."/>
            <person name="Liu S."/>
            <person name="Liu Y."/>
        </authorList>
    </citation>
    <scope>NUCLEOTIDE SEQUENCE</scope>
    <source>
        <strain evidence="1">ZJU_SS_LIU_2023</strain>
    </source>
</reference>